<reference evidence="2" key="1">
    <citation type="journal article" date="2014" name="Int. J. Syst. Evol. Microbiol.">
        <title>Complete genome sequence of Corynebacterium casei LMG S-19264T (=DSM 44701T), isolated from a smear-ripened cheese.</title>
        <authorList>
            <consortium name="US DOE Joint Genome Institute (JGI-PGF)"/>
            <person name="Walter F."/>
            <person name="Albersmeier A."/>
            <person name="Kalinowski J."/>
            <person name="Ruckert C."/>
        </authorList>
    </citation>
    <scope>NUCLEOTIDE SEQUENCE</scope>
    <source>
        <strain evidence="2">CGMCC 1.15958</strain>
    </source>
</reference>
<dbReference type="InterPro" id="IPR011043">
    <property type="entry name" value="Gal_Oxase/kelch_b-propeller"/>
</dbReference>
<name>A0A916YZF8_9BACT</name>
<evidence type="ECO:0000313" key="3">
    <source>
        <dbReference type="Proteomes" id="UP000609064"/>
    </source>
</evidence>
<dbReference type="PANTHER" id="PTHR23244:SF437">
    <property type="match status" value="1"/>
</dbReference>
<keyword evidence="3" id="KW-1185">Reference proteome</keyword>
<protein>
    <recommendedName>
        <fullName evidence="4">Galactose oxidase</fullName>
    </recommendedName>
</protein>
<organism evidence="2 3">
    <name type="scientific">Emticicia aquatilis</name>
    <dbReference type="NCBI Taxonomy" id="1537369"/>
    <lineage>
        <taxon>Bacteria</taxon>
        <taxon>Pseudomonadati</taxon>
        <taxon>Bacteroidota</taxon>
        <taxon>Cytophagia</taxon>
        <taxon>Cytophagales</taxon>
        <taxon>Leadbetterellaceae</taxon>
        <taxon>Emticicia</taxon>
    </lineage>
</organism>
<dbReference type="AlphaFoldDB" id="A0A916YZF8"/>
<feature type="region of interest" description="Disordered" evidence="1">
    <location>
        <begin position="179"/>
        <end position="203"/>
    </location>
</feature>
<sequence length="439" mass="49879">MELKNIAILIFIPYTLLAQKGKWENYSDRQNLNKNQNKNDFLPNANKIQTAASITNPTPRNASINWQDKQGNIYIFGGLGTDDNLNEGSFADLWQFSSKDLVWKNLSGSREIEKFNKDNNKKLNPTATAPTARQGAATWADKQGNLYLFGGNTGMLDEYLSDFWMFDLKKQTWSKLSNTQEFNKKSQSSGKNKNNTTNSPAARAKATTWVDNKGDFWLFGGTAHDYAQSRDVYFNDLWKYDTNKNNWVWVSGNLDGNTRVLKTEISPSARASSAAWFDDINNVLCLYGGFGLNAEVTAYGGLSDMWIFDVKKEKWTLKSGDDKLFQSANIKSFAKENSANNPGYRFSSITWKDKKGNFWLFGGQYGFKNDTLKSDRMLWKYNNKTSNWSAIFTNTAPPIMASGAAMIDDLNNVWLLCGEFIDNSLNMKYSNTIWKFNEE</sequence>
<dbReference type="Proteomes" id="UP000609064">
    <property type="component" value="Unassembled WGS sequence"/>
</dbReference>
<dbReference type="SUPFAM" id="SSF117281">
    <property type="entry name" value="Kelch motif"/>
    <property type="match status" value="1"/>
</dbReference>
<comment type="caution">
    <text evidence="2">The sequence shown here is derived from an EMBL/GenBank/DDBJ whole genome shotgun (WGS) entry which is preliminary data.</text>
</comment>
<evidence type="ECO:0000256" key="1">
    <source>
        <dbReference type="SAM" id="MobiDB-lite"/>
    </source>
</evidence>
<dbReference type="Pfam" id="PF24681">
    <property type="entry name" value="Kelch_KLHDC2_KLHL20_DRC7"/>
    <property type="match status" value="1"/>
</dbReference>
<evidence type="ECO:0008006" key="4">
    <source>
        <dbReference type="Google" id="ProtNLM"/>
    </source>
</evidence>
<dbReference type="PANTHER" id="PTHR23244">
    <property type="entry name" value="KELCH REPEAT DOMAIN"/>
    <property type="match status" value="1"/>
</dbReference>
<dbReference type="EMBL" id="BMKK01000007">
    <property type="protein sequence ID" value="GGD68618.1"/>
    <property type="molecule type" value="Genomic_DNA"/>
</dbReference>
<dbReference type="SUPFAM" id="SSF50965">
    <property type="entry name" value="Galactose oxidase, central domain"/>
    <property type="match status" value="1"/>
</dbReference>
<dbReference type="Gene3D" id="2.120.10.80">
    <property type="entry name" value="Kelch-type beta propeller"/>
    <property type="match status" value="2"/>
</dbReference>
<dbReference type="RefSeq" id="WP_188767939.1">
    <property type="nucleotide sequence ID" value="NZ_BMKK01000007.1"/>
</dbReference>
<reference evidence="2" key="2">
    <citation type="submission" date="2020-09" db="EMBL/GenBank/DDBJ databases">
        <authorList>
            <person name="Sun Q."/>
            <person name="Zhou Y."/>
        </authorList>
    </citation>
    <scope>NUCLEOTIDE SEQUENCE</scope>
    <source>
        <strain evidence="2">CGMCC 1.15958</strain>
    </source>
</reference>
<evidence type="ECO:0000313" key="2">
    <source>
        <dbReference type="EMBL" id="GGD68618.1"/>
    </source>
</evidence>
<feature type="compositionally biased region" description="Low complexity" evidence="1">
    <location>
        <begin position="185"/>
        <end position="199"/>
    </location>
</feature>
<dbReference type="InterPro" id="IPR015915">
    <property type="entry name" value="Kelch-typ_b-propeller"/>
</dbReference>
<accession>A0A916YZF8</accession>
<proteinExistence type="predicted"/>
<gene>
    <name evidence="2" type="ORF">GCM10011514_35930</name>
</gene>